<name>A0A5C8CG12_9SPIR</name>
<accession>A0A5C8CG12</accession>
<dbReference type="PANTHER" id="PTHR30290">
    <property type="entry name" value="PERIPLASMIC BINDING COMPONENT OF ABC TRANSPORTER"/>
    <property type="match status" value="1"/>
</dbReference>
<evidence type="ECO:0000256" key="3">
    <source>
        <dbReference type="ARBA" id="ARBA00022448"/>
    </source>
</evidence>
<dbReference type="GO" id="GO:0030288">
    <property type="term" value="C:outer membrane-bounded periplasmic space"/>
    <property type="evidence" value="ECO:0007669"/>
    <property type="project" value="UniProtKB-ARBA"/>
</dbReference>
<dbReference type="Proteomes" id="UP000325116">
    <property type="component" value="Unassembled WGS sequence"/>
</dbReference>
<reference evidence="6 7" key="1">
    <citation type="journal article" date="1992" name="Lakartidningen">
        <title>[Penicillin V and not amoxicillin is the first choice preparation in acute otitis].</title>
        <authorList>
            <person name="Kamme C."/>
            <person name="Lundgren K."/>
            <person name="Prellner K."/>
        </authorList>
    </citation>
    <scope>NUCLEOTIDE SEQUENCE [LARGE SCALE GENOMIC DNA]</scope>
    <source>
        <strain evidence="6 7">W1</strain>
    </source>
</reference>
<evidence type="ECO:0000256" key="4">
    <source>
        <dbReference type="ARBA" id="ARBA00022729"/>
    </source>
</evidence>
<evidence type="ECO:0000256" key="2">
    <source>
        <dbReference type="ARBA" id="ARBA00005695"/>
    </source>
</evidence>
<dbReference type="GO" id="GO:1904680">
    <property type="term" value="F:peptide transmembrane transporter activity"/>
    <property type="evidence" value="ECO:0007669"/>
    <property type="project" value="TreeGrafter"/>
</dbReference>
<organism evidence="6 7">
    <name type="scientific">Brachyspira aalborgi</name>
    <dbReference type="NCBI Taxonomy" id="29522"/>
    <lineage>
        <taxon>Bacteria</taxon>
        <taxon>Pseudomonadati</taxon>
        <taxon>Spirochaetota</taxon>
        <taxon>Spirochaetia</taxon>
        <taxon>Brachyspirales</taxon>
        <taxon>Brachyspiraceae</taxon>
        <taxon>Brachyspira</taxon>
    </lineage>
</organism>
<dbReference type="Gene3D" id="3.90.76.10">
    <property type="entry name" value="Dipeptide-binding Protein, Domain 1"/>
    <property type="match status" value="1"/>
</dbReference>
<comment type="similarity">
    <text evidence="2">Belongs to the bacterial solute-binding protein 5 family.</text>
</comment>
<dbReference type="InterPro" id="IPR039424">
    <property type="entry name" value="SBP_5"/>
</dbReference>
<evidence type="ECO:0000313" key="7">
    <source>
        <dbReference type="Proteomes" id="UP000325116"/>
    </source>
</evidence>
<keyword evidence="3" id="KW-0813">Transport</keyword>
<dbReference type="InterPro" id="IPR000914">
    <property type="entry name" value="SBP_5_dom"/>
</dbReference>
<dbReference type="SUPFAM" id="SSF53850">
    <property type="entry name" value="Periplasmic binding protein-like II"/>
    <property type="match status" value="1"/>
</dbReference>
<dbReference type="FunFam" id="3.90.76.10:FF:000001">
    <property type="entry name" value="Oligopeptide ABC transporter substrate-binding protein"/>
    <property type="match status" value="1"/>
</dbReference>
<dbReference type="PANTHER" id="PTHR30290:SF10">
    <property type="entry name" value="PERIPLASMIC OLIGOPEPTIDE-BINDING PROTEIN-RELATED"/>
    <property type="match status" value="1"/>
</dbReference>
<feature type="domain" description="Solute-binding protein family 5" evidence="5">
    <location>
        <begin position="71"/>
        <end position="460"/>
    </location>
</feature>
<proteinExistence type="inferred from homology"/>
<dbReference type="GO" id="GO:0015833">
    <property type="term" value="P:peptide transport"/>
    <property type="evidence" value="ECO:0007669"/>
    <property type="project" value="TreeGrafter"/>
</dbReference>
<dbReference type="GO" id="GO:0043190">
    <property type="term" value="C:ATP-binding cassette (ABC) transporter complex"/>
    <property type="evidence" value="ECO:0007669"/>
    <property type="project" value="InterPro"/>
</dbReference>
<dbReference type="InterPro" id="IPR030678">
    <property type="entry name" value="Peptide/Ni-bd"/>
</dbReference>
<keyword evidence="4" id="KW-0732">Signal</keyword>
<sequence>MKRIIIISLTVFCLAFIISCGNKSSNNKVITINAGPQPKTIDPSLNTALDGCYYVIHAFEGLTTKDKDGNIVGGVAESWEELDEGIGIRYIFHLRTNAKWSDGKPVLAEDFVYTWRRVVDPLVGSQYSFQHEPVKNAKDITAGKLPVESLGIKAIDDYTLEVVLEAPTAYFLDLVAFPTFYPVRRDIIEEFGDAWSLNAKTYIGNGPFITSEINQDESIIMIKNTNYWNADSVVAEKLRFILMQNETSSVAGIKDGSIDFARIVPTQDIPTLKEEGLLQIKPMLASYFYCFNVTNEVLKDIRVRKALALAIDRNYIVEQVMKGGETPANAFVPFGIRDADIKESFRENGGRFFDISPENYQNNIEEAKRLMAEAGYPNGKNFPVFEFKADPGFHISIFEAVQQMWKENLGIDTKIVQEEWAVFLQTRYDKNITMARGGWFADFNDPINFLSLYTSHSPNNYSSYSNAQYDAYIQTALTTGNQKVRMDAMHKAEELLVNSFAIVPIYFYTEPLLVSPKLKDVYYDALAMHKFVYAYKE</sequence>
<evidence type="ECO:0000259" key="5">
    <source>
        <dbReference type="Pfam" id="PF00496"/>
    </source>
</evidence>
<gene>
    <name evidence="6" type="ORF">EPJ80_05300</name>
</gene>
<comment type="caution">
    <text evidence="6">The sequence shown here is derived from an EMBL/GenBank/DDBJ whole genome shotgun (WGS) entry which is preliminary data.</text>
</comment>
<evidence type="ECO:0000256" key="1">
    <source>
        <dbReference type="ARBA" id="ARBA00004196"/>
    </source>
</evidence>
<dbReference type="AlphaFoldDB" id="A0A5C8CG12"/>
<dbReference type="EMBL" id="SAXT01000004">
    <property type="protein sequence ID" value="TXJ12209.1"/>
    <property type="molecule type" value="Genomic_DNA"/>
</dbReference>
<comment type="subcellular location">
    <subcellularLocation>
        <location evidence="1">Cell envelope</location>
    </subcellularLocation>
</comment>
<dbReference type="FunFam" id="3.10.105.10:FF:000001">
    <property type="entry name" value="Oligopeptide ABC transporter, oligopeptide-binding protein"/>
    <property type="match status" value="1"/>
</dbReference>
<dbReference type="Gene3D" id="3.40.190.10">
    <property type="entry name" value="Periplasmic binding protein-like II"/>
    <property type="match status" value="1"/>
</dbReference>
<dbReference type="Pfam" id="PF00496">
    <property type="entry name" value="SBP_bac_5"/>
    <property type="match status" value="1"/>
</dbReference>
<dbReference type="RefSeq" id="WP_147758203.1">
    <property type="nucleotide sequence ID" value="NZ_SAXT01000004.1"/>
</dbReference>
<evidence type="ECO:0000313" key="6">
    <source>
        <dbReference type="EMBL" id="TXJ12209.1"/>
    </source>
</evidence>
<protein>
    <submittedName>
        <fullName evidence="6">Peptide ABC transporter substrate-binding protein</fullName>
    </submittedName>
</protein>
<dbReference type="CDD" id="cd08504">
    <property type="entry name" value="PBP2_OppA"/>
    <property type="match status" value="1"/>
</dbReference>
<dbReference type="PIRSF" id="PIRSF002741">
    <property type="entry name" value="MppA"/>
    <property type="match status" value="1"/>
</dbReference>
<dbReference type="PROSITE" id="PS51257">
    <property type="entry name" value="PROKAR_LIPOPROTEIN"/>
    <property type="match status" value="1"/>
</dbReference>
<dbReference type="Gene3D" id="3.10.105.10">
    <property type="entry name" value="Dipeptide-binding Protein, Domain 3"/>
    <property type="match status" value="1"/>
</dbReference>